<dbReference type="GO" id="GO:0015833">
    <property type="term" value="P:peptide transport"/>
    <property type="evidence" value="ECO:0007669"/>
    <property type="project" value="InterPro"/>
</dbReference>
<evidence type="ECO:0000313" key="8">
    <source>
        <dbReference type="Proteomes" id="UP000215590"/>
    </source>
</evidence>
<proteinExistence type="predicted"/>
<feature type="transmembrane region" description="Helical" evidence="6">
    <location>
        <begin position="148"/>
        <end position="168"/>
    </location>
</feature>
<comment type="caution">
    <text evidence="7">The sequence shown here is derived from an EMBL/GenBank/DDBJ whole genome shotgun (WGS) entry which is preliminary data.</text>
</comment>
<name>A0A256FZD5_9HYPH</name>
<keyword evidence="5 6" id="KW-0472">Membrane</keyword>
<evidence type="ECO:0000256" key="1">
    <source>
        <dbReference type="ARBA" id="ARBA00004651"/>
    </source>
</evidence>
<keyword evidence="2" id="KW-0813">Transport</keyword>
<keyword evidence="3 6" id="KW-0812">Transmembrane</keyword>
<feature type="transmembrane region" description="Helical" evidence="6">
    <location>
        <begin position="92"/>
        <end position="116"/>
    </location>
</feature>
<dbReference type="InterPro" id="IPR009248">
    <property type="entry name" value="SbmA_BacA"/>
</dbReference>
<keyword evidence="4 6" id="KW-1133">Transmembrane helix</keyword>
<evidence type="ECO:0000256" key="3">
    <source>
        <dbReference type="ARBA" id="ARBA00022692"/>
    </source>
</evidence>
<feature type="transmembrane region" description="Helical" evidence="6">
    <location>
        <begin position="59"/>
        <end position="80"/>
    </location>
</feature>
<reference evidence="7 8" key="1">
    <citation type="submission" date="2017-07" db="EMBL/GenBank/DDBJ databases">
        <title>Phylogenetic study on the rhizospheric bacterium Ochrobactrum sp. A44.</title>
        <authorList>
            <person name="Krzyzanowska D.M."/>
            <person name="Ossowicki A."/>
            <person name="Rajewska M."/>
            <person name="Maciag T."/>
            <person name="Kaczynski Z."/>
            <person name="Czerwicka M."/>
            <person name="Jafra S."/>
        </authorList>
    </citation>
    <scope>NUCLEOTIDE SEQUENCE [LARGE SCALE GENOMIC DNA]</scope>
    <source>
        <strain evidence="7 8">DSM 7216</strain>
    </source>
</reference>
<evidence type="ECO:0000256" key="4">
    <source>
        <dbReference type="ARBA" id="ARBA00022989"/>
    </source>
</evidence>
<gene>
    <name evidence="7" type="ORF">CEV31_1633</name>
</gene>
<protein>
    <submittedName>
        <fullName evidence="7">SbmA/BacA-like family protein</fullName>
    </submittedName>
</protein>
<keyword evidence="8" id="KW-1185">Reference proteome</keyword>
<dbReference type="GO" id="GO:0005524">
    <property type="term" value="F:ATP binding"/>
    <property type="evidence" value="ECO:0007669"/>
    <property type="project" value="InterPro"/>
</dbReference>
<dbReference type="AlphaFoldDB" id="A0A256FZD5"/>
<dbReference type="PANTHER" id="PTHR11384:SF59">
    <property type="entry name" value="LYSOSOMAL COBALAMIN TRANSPORTER ABCD4"/>
    <property type="match status" value="1"/>
</dbReference>
<evidence type="ECO:0000256" key="6">
    <source>
        <dbReference type="SAM" id="Phobius"/>
    </source>
</evidence>
<dbReference type="RefSeq" id="WP_094506408.1">
    <property type="nucleotide sequence ID" value="NZ_JBHEEK010000001.1"/>
</dbReference>
<dbReference type="Pfam" id="PF05992">
    <property type="entry name" value="SbmA_BacA"/>
    <property type="match status" value="1"/>
</dbReference>
<accession>A0A256FZD5</accession>
<feature type="transmembrane region" description="Helical" evidence="6">
    <location>
        <begin position="209"/>
        <end position="228"/>
    </location>
</feature>
<dbReference type="EMBL" id="NNRJ01000015">
    <property type="protein sequence ID" value="OYR20207.1"/>
    <property type="molecule type" value="Genomic_DNA"/>
</dbReference>
<organism evidence="7 8">
    <name type="scientific">Brucella thiophenivorans</name>
    <dbReference type="NCBI Taxonomy" id="571255"/>
    <lineage>
        <taxon>Bacteria</taxon>
        <taxon>Pseudomonadati</taxon>
        <taxon>Pseudomonadota</taxon>
        <taxon>Alphaproteobacteria</taxon>
        <taxon>Hyphomicrobiales</taxon>
        <taxon>Brucellaceae</taxon>
        <taxon>Brucella/Ochrobactrum group</taxon>
        <taxon>Brucella</taxon>
    </lineage>
</organism>
<dbReference type="NCBIfam" id="NF008306">
    <property type="entry name" value="PRK11098.1"/>
    <property type="match status" value="1"/>
</dbReference>
<sequence>MFTSFFPRPKLLFSSALLWTILAILGWYDGGSALGSYIGLPPASTNVVPMAGASELWSLPFLWFYLYFAIAVLAFYFFWASFSPHPWQRWSILGSGLILFATNFDVQLSVTLNAWFGPFYDMLQKALTTPGSVSVGDLYWSALDFTEIAFLGIAAGVISLFFVSHYIFRWRMAMNEYYMLHWQKLRQIEGAAQRVQEDTMRFSATLEQLGVNLVKSVMTLIAFLPVLFTFSEKVNELPILGAVPHALVWAAVVWAILGTGFLAIVGIKLPGLEFRNQRVEAAYRKELVYGEDHADRADPPIIRELFSNVRRNYFRLYFHYVYFNIARIFYLQADGIFPLLILIPSIAAGKLTLGLMNQIHNVFDQVRTSFLYLVNSWTTIIELLSIYKRLRGFEAVIHGEPLPTLDQQNLT</sequence>
<feature type="transmembrane region" description="Helical" evidence="6">
    <location>
        <begin position="248"/>
        <end position="269"/>
    </location>
</feature>
<dbReference type="InterPro" id="IPR036640">
    <property type="entry name" value="ABC1_TM_sf"/>
</dbReference>
<feature type="transmembrane region" description="Helical" evidence="6">
    <location>
        <begin position="313"/>
        <end position="330"/>
    </location>
</feature>
<comment type="subcellular location">
    <subcellularLocation>
        <location evidence="1">Cell membrane</location>
        <topology evidence="1">Multi-pass membrane protein</topology>
    </subcellularLocation>
</comment>
<dbReference type="SUPFAM" id="SSF90123">
    <property type="entry name" value="ABC transporter transmembrane region"/>
    <property type="match status" value="1"/>
</dbReference>
<evidence type="ECO:0000256" key="5">
    <source>
        <dbReference type="ARBA" id="ARBA00023136"/>
    </source>
</evidence>
<dbReference type="GO" id="GO:0005886">
    <property type="term" value="C:plasma membrane"/>
    <property type="evidence" value="ECO:0007669"/>
    <property type="project" value="UniProtKB-SubCell"/>
</dbReference>
<feature type="transmembrane region" description="Helical" evidence="6">
    <location>
        <begin position="336"/>
        <end position="357"/>
    </location>
</feature>
<dbReference type="Proteomes" id="UP000215590">
    <property type="component" value="Unassembled WGS sequence"/>
</dbReference>
<evidence type="ECO:0000256" key="2">
    <source>
        <dbReference type="ARBA" id="ARBA00022448"/>
    </source>
</evidence>
<dbReference type="OrthoDB" id="8233587at2"/>
<dbReference type="InterPro" id="IPR050835">
    <property type="entry name" value="ABC_transporter_sub-D"/>
</dbReference>
<evidence type="ECO:0000313" key="7">
    <source>
        <dbReference type="EMBL" id="OYR20207.1"/>
    </source>
</evidence>
<dbReference type="PANTHER" id="PTHR11384">
    <property type="entry name" value="ATP-BINDING CASSETTE, SUB-FAMILY D MEMBER"/>
    <property type="match status" value="1"/>
</dbReference>
<dbReference type="GO" id="GO:1904680">
    <property type="term" value="F:peptide transmembrane transporter activity"/>
    <property type="evidence" value="ECO:0007669"/>
    <property type="project" value="InterPro"/>
</dbReference>
<dbReference type="NCBIfam" id="NF009036">
    <property type="entry name" value="PRK12369.1"/>
    <property type="match status" value="1"/>
</dbReference>